<accession>A0A1C9ZW80</accession>
<reference evidence="2" key="1">
    <citation type="submission" date="2015-10" db="EMBL/GenBank/DDBJ databases">
        <title>Evolution of the mating-type locus in an isomorphic haploid-diploid life cycle and isogamy.</title>
        <authorList>
            <person name="Yamazaki T."/>
            <person name="Suzuki R."/>
            <person name="Ichihara K."/>
            <person name="Toyoda A."/>
            <person name="Kuwano K."/>
            <person name="Kawano S."/>
        </authorList>
    </citation>
    <scope>NUCLEOTIDE SEQUENCE</scope>
    <source>
        <strain evidence="2">MGEC-2</strain>
    </source>
</reference>
<name>A0A1C9ZW80_9CHLO</name>
<evidence type="ECO:0000256" key="1">
    <source>
        <dbReference type="SAM" id="MobiDB-lite"/>
    </source>
</evidence>
<organism evidence="2">
    <name type="scientific">Ulva partita</name>
    <dbReference type="NCBI Taxonomy" id="1605170"/>
    <lineage>
        <taxon>Eukaryota</taxon>
        <taxon>Viridiplantae</taxon>
        <taxon>Chlorophyta</taxon>
        <taxon>core chlorophytes</taxon>
        <taxon>Ulvophyceae</taxon>
        <taxon>OUU clade</taxon>
        <taxon>Ulvales</taxon>
        <taxon>Ulvaceae</taxon>
        <taxon>Ulva</taxon>
    </lineage>
</organism>
<protein>
    <submittedName>
        <fullName evidence="2">Uncharacterized protein</fullName>
    </submittedName>
</protein>
<dbReference type="EMBL" id="LC088529">
    <property type="protein sequence ID" value="BAV58217.1"/>
    <property type="molecule type" value="mRNA"/>
</dbReference>
<proteinExistence type="evidence at transcript level"/>
<feature type="region of interest" description="Disordered" evidence="1">
    <location>
        <begin position="21"/>
        <end position="40"/>
    </location>
</feature>
<evidence type="ECO:0000313" key="2">
    <source>
        <dbReference type="EMBL" id="BAV58217.1"/>
    </source>
</evidence>
<sequence length="40" mass="4628">MRRSCSRTMLKLESNGLGLLVSRRASKRHSLKQRRNGDTQ</sequence>
<feature type="compositionally biased region" description="Basic residues" evidence="1">
    <location>
        <begin position="24"/>
        <end position="34"/>
    </location>
</feature>
<gene>
    <name evidence="2" type="primary">06550m</name>
</gene>
<dbReference type="AlphaFoldDB" id="A0A1C9ZW80"/>